<dbReference type="Pfam" id="PF04012">
    <property type="entry name" value="PspA_IM30"/>
    <property type="match status" value="1"/>
</dbReference>
<feature type="signal peptide" evidence="3">
    <location>
        <begin position="1"/>
        <end position="20"/>
    </location>
</feature>
<organism evidence="4 5">
    <name type="scientific">Ceratodon purpureus</name>
    <name type="common">Fire moss</name>
    <name type="synonym">Dicranum purpureum</name>
    <dbReference type="NCBI Taxonomy" id="3225"/>
    <lineage>
        <taxon>Eukaryota</taxon>
        <taxon>Viridiplantae</taxon>
        <taxon>Streptophyta</taxon>
        <taxon>Embryophyta</taxon>
        <taxon>Bryophyta</taxon>
        <taxon>Bryophytina</taxon>
        <taxon>Bryopsida</taxon>
        <taxon>Dicranidae</taxon>
        <taxon>Pseudoditrichales</taxon>
        <taxon>Ditrichaceae</taxon>
        <taxon>Ceratodon</taxon>
    </lineage>
</organism>
<evidence type="ECO:0000313" key="4">
    <source>
        <dbReference type="EMBL" id="KAG0592317.1"/>
    </source>
</evidence>
<evidence type="ECO:0000313" key="5">
    <source>
        <dbReference type="Proteomes" id="UP000822688"/>
    </source>
</evidence>
<protein>
    <submittedName>
        <fullName evidence="4">Uncharacterized protein</fullName>
    </submittedName>
</protein>
<dbReference type="PANTHER" id="PTHR31088:SF6">
    <property type="entry name" value="PHAGE SHOCK PROTEIN A"/>
    <property type="match status" value="1"/>
</dbReference>
<evidence type="ECO:0000256" key="3">
    <source>
        <dbReference type="SAM" id="SignalP"/>
    </source>
</evidence>
<comment type="caution">
    <text evidence="4">The sequence shown here is derived from an EMBL/GenBank/DDBJ whole genome shotgun (WGS) entry which is preliminary data.</text>
</comment>
<keyword evidence="5" id="KW-1185">Reference proteome</keyword>
<dbReference type="PANTHER" id="PTHR31088">
    <property type="entry name" value="MEMBRANE-ASSOCIATED PROTEIN VIPP1, CHLOROPLASTIC"/>
    <property type="match status" value="1"/>
</dbReference>
<evidence type="ECO:0000256" key="1">
    <source>
        <dbReference type="ARBA" id="ARBA00043985"/>
    </source>
</evidence>
<dbReference type="EMBL" id="CM026421">
    <property type="protein sequence ID" value="KAG0592317.1"/>
    <property type="molecule type" value="Genomic_DNA"/>
</dbReference>
<sequence length="362" mass="39547">MATAVVATLGLSCSSNMALASPSTVHQGACQGTQLCAVKVVSFGPQLSARSVMKSSVSPVAVSSGLRVGRSLGHLGSVRHEYGYHELMASVVAYHGDGGSAGGALASEMNIFDRIARIVRSYVEQFVGSGEDPERIIDQAVEEMNTDLVKLRQTAAQVVAAKRILENKYNIAQQASDDWYKRAARALERGDETLAKEALKRRKAFADSAKSLKSQLDQQVSVSDRILSSTRVLESKIYEARNKKDLLKARAQSARTTKEVNEVLGSVDATSALSAYKRMEEKVERLEAEADAVTQMASDELGSKFEQLEMDVDVDDDLKALKKNLLASSSTTAQLRADLPPWEREAVIRSERIREPESYKQF</sequence>
<reference evidence="4" key="1">
    <citation type="submission" date="2020-06" db="EMBL/GenBank/DDBJ databases">
        <title>WGS assembly of Ceratodon purpureus strain R40.</title>
        <authorList>
            <person name="Carey S.B."/>
            <person name="Jenkins J."/>
            <person name="Shu S."/>
            <person name="Lovell J.T."/>
            <person name="Sreedasyam A."/>
            <person name="Maumus F."/>
            <person name="Tiley G.P."/>
            <person name="Fernandez-Pozo N."/>
            <person name="Barry K."/>
            <person name="Chen C."/>
            <person name="Wang M."/>
            <person name="Lipzen A."/>
            <person name="Daum C."/>
            <person name="Saski C.A."/>
            <person name="Payton A.C."/>
            <person name="Mcbreen J.C."/>
            <person name="Conrad R.E."/>
            <person name="Kollar L.M."/>
            <person name="Olsson S."/>
            <person name="Huttunen S."/>
            <person name="Landis J.B."/>
            <person name="Wickett N.J."/>
            <person name="Johnson M.G."/>
            <person name="Rensing S.A."/>
            <person name="Grimwood J."/>
            <person name="Schmutz J."/>
            <person name="Mcdaniel S.F."/>
        </authorList>
    </citation>
    <scope>NUCLEOTIDE SEQUENCE</scope>
    <source>
        <strain evidence="4">R40</strain>
    </source>
</reference>
<keyword evidence="2" id="KW-0175">Coiled coil</keyword>
<gene>
    <name evidence="4" type="ORF">KC19_1G242000</name>
</gene>
<dbReference type="OrthoDB" id="434485at2759"/>
<feature type="coiled-coil region" evidence="2">
    <location>
        <begin position="269"/>
        <end position="296"/>
    </location>
</feature>
<accession>A0A8T0J9B9</accession>
<dbReference type="Proteomes" id="UP000822688">
    <property type="component" value="Chromosome 1"/>
</dbReference>
<proteinExistence type="inferred from homology"/>
<keyword evidence="3" id="KW-0732">Signal</keyword>
<comment type="similarity">
    <text evidence="1">Belongs to the PspA/Vipp/IM30 family.</text>
</comment>
<dbReference type="InterPro" id="IPR007157">
    <property type="entry name" value="PspA_VIPP1"/>
</dbReference>
<feature type="chain" id="PRO_5035805289" evidence="3">
    <location>
        <begin position="21"/>
        <end position="362"/>
    </location>
</feature>
<dbReference type="AlphaFoldDB" id="A0A8T0J9B9"/>
<name>A0A8T0J9B9_CERPU</name>
<evidence type="ECO:0000256" key="2">
    <source>
        <dbReference type="SAM" id="Coils"/>
    </source>
</evidence>